<keyword evidence="1" id="KW-0472">Membrane</keyword>
<evidence type="ECO:0000313" key="3">
    <source>
        <dbReference type="Proteomes" id="UP000509722"/>
    </source>
</evidence>
<protein>
    <submittedName>
        <fullName evidence="2">Uncharacterized protein</fullName>
    </submittedName>
</protein>
<evidence type="ECO:0000256" key="1">
    <source>
        <dbReference type="SAM" id="Phobius"/>
    </source>
</evidence>
<sequence length="134" mass="15589">MKLGLNAKPSKFTILLAVVFGILCIYTLVSSMQIRKYDDCVYYKMLENDNLAKKCLQSKIATVESIEYSTWLYFSKLEKDFELSDIHIKAIKKLNLNKRFPIKEIQKEINGSVKIIKVIDVEAYIKERSKNESK</sequence>
<reference evidence="2 3" key="1">
    <citation type="submission" date="2020-05" db="EMBL/GenBank/DDBJ databases">
        <title>Complete genome sequencing of Campylobacter and Arcobacter type strains.</title>
        <authorList>
            <person name="Miller W.G."/>
            <person name="Yee E."/>
        </authorList>
    </citation>
    <scope>NUCLEOTIDE SEQUENCE [LARGE SCALE GENOMIC DNA]</scope>
    <source>
        <strain evidence="2 3">LMG 6451</strain>
    </source>
</reference>
<dbReference type="AlphaFoldDB" id="A0AAE7EB42"/>
<feature type="transmembrane region" description="Helical" evidence="1">
    <location>
        <begin position="12"/>
        <end position="29"/>
    </location>
</feature>
<dbReference type="Proteomes" id="UP000509722">
    <property type="component" value="Chromosome"/>
</dbReference>
<keyword evidence="1" id="KW-1133">Transmembrane helix</keyword>
<dbReference type="EMBL" id="CP053832">
    <property type="protein sequence ID" value="QKF85099.1"/>
    <property type="molecule type" value="Genomic_DNA"/>
</dbReference>
<organism evidence="2 3">
    <name type="scientific">Campylobacter ureolyticus</name>
    <dbReference type="NCBI Taxonomy" id="827"/>
    <lineage>
        <taxon>Bacteria</taxon>
        <taxon>Pseudomonadati</taxon>
        <taxon>Campylobacterota</taxon>
        <taxon>Epsilonproteobacteria</taxon>
        <taxon>Campylobacterales</taxon>
        <taxon>Campylobacteraceae</taxon>
        <taxon>Campylobacter</taxon>
    </lineage>
</organism>
<evidence type="ECO:0000313" key="2">
    <source>
        <dbReference type="EMBL" id="QKF85099.1"/>
    </source>
</evidence>
<accession>A0AAE7EB42</accession>
<keyword evidence="1" id="KW-0812">Transmembrane</keyword>
<dbReference type="RefSeq" id="WP_018713947.1">
    <property type="nucleotide sequence ID" value="NZ_CP053832.1"/>
</dbReference>
<gene>
    <name evidence="2" type="ORF">CURT_1671</name>
</gene>
<proteinExistence type="predicted"/>
<dbReference type="GeneID" id="77176580"/>
<name>A0AAE7EB42_9BACT</name>